<feature type="region of interest" description="Disordered" evidence="1">
    <location>
        <begin position="1"/>
        <end position="38"/>
    </location>
</feature>
<evidence type="ECO:0000313" key="3">
    <source>
        <dbReference type="Proteomes" id="UP000717515"/>
    </source>
</evidence>
<dbReference type="AlphaFoldDB" id="A0A9P8AA20"/>
<feature type="compositionally biased region" description="Acidic residues" evidence="1">
    <location>
        <begin position="323"/>
        <end position="355"/>
    </location>
</feature>
<dbReference type="Proteomes" id="UP000717515">
    <property type="component" value="Unassembled WGS sequence"/>
</dbReference>
<evidence type="ECO:0000256" key="1">
    <source>
        <dbReference type="SAM" id="MobiDB-lite"/>
    </source>
</evidence>
<proteinExistence type="predicted"/>
<name>A0A9P8AA20_MORAP</name>
<gene>
    <name evidence="2" type="ORF">KVV02_008693</name>
</gene>
<feature type="compositionally biased region" description="Polar residues" evidence="1">
    <location>
        <begin position="1"/>
        <end position="13"/>
    </location>
</feature>
<feature type="compositionally biased region" description="Low complexity" evidence="1">
    <location>
        <begin position="64"/>
        <end position="73"/>
    </location>
</feature>
<feature type="region of interest" description="Disordered" evidence="1">
    <location>
        <begin position="64"/>
        <end position="101"/>
    </location>
</feature>
<feature type="compositionally biased region" description="Polar residues" evidence="1">
    <location>
        <begin position="263"/>
        <end position="277"/>
    </location>
</feature>
<dbReference type="EMBL" id="JAIFTL010000009">
    <property type="protein sequence ID" value="KAG9327063.1"/>
    <property type="molecule type" value="Genomic_DNA"/>
</dbReference>
<evidence type="ECO:0000313" key="2">
    <source>
        <dbReference type="EMBL" id="KAG9327063.1"/>
    </source>
</evidence>
<sequence>MSSVQLPSIQTNFAVYPPSSSSPLSPPSTMRRAHRSVSPGCAAPAMTFQTRSYSTSSLLSTYSSSSERSLSQSPGPATPCGMMSRSPSFTDQQASISGTHYNDGNSNNCINNKPLFPVPVHQQPHKQAHHYSSYAGHPACPPLPSLYPSSHRYPPSTARHHPYQQPHLHQQQHPRHPMQSTSSDHDYHPSPRQGYTLPPLIAPHHRQHWSPAYSRTPPSPSSPQESTYSYPARDRSDHNPHHDHPNSLYKQHPQQHPERSSFGYKSSSNTSNYFHSTTPPPPPYYPLIAAPEHEDRVVALNPSSTPPCSPVQAIRGPSLVGEGGDDNEEEDADEDDDADEDESEEDEEEKDDDADRSDSPSSFMSRSRSFSRDGSSCSPEPSASSGYLGSMSDASVSTTSLMSSSTSSSSSSCSASNVSMTPVPTTTQLLLCPVCSRAFKPSKNQNCNLRRHLKNVHNMSPAIHPRKCKWDSLPDGRVKDDKDRKERTRKSKRLWARKFRQRRKVEEAAVVLSMLSQAL</sequence>
<feature type="region of interest" description="Disordered" evidence="1">
    <location>
        <begin position="142"/>
        <end position="420"/>
    </location>
</feature>
<feature type="compositionally biased region" description="Low complexity" evidence="1">
    <location>
        <begin position="392"/>
        <end position="420"/>
    </location>
</feature>
<protein>
    <submittedName>
        <fullName evidence="2">Uncharacterized protein</fullName>
    </submittedName>
</protein>
<feature type="compositionally biased region" description="Low complexity" evidence="1">
    <location>
        <begin position="210"/>
        <end position="231"/>
    </location>
</feature>
<organism evidence="2 3">
    <name type="scientific">Mortierella alpina</name>
    <name type="common">Oleaginous fungus</name>
    <name type="synonym">Mortierella renispora</name>
    <dbReference type="NCBI Taxonomy" id="64518"/>
    <lineage>
        <taxon>Eukaryota</taxon>
        <taxon>Fungi</taxon>
        <taxon>Fungi incertae sedis</taxon>
        <taxon>Mucoromycota</taxon>
        <taxon>Mortierellomycotina</taxon>
        <taxon>Mortierellomycetes</taxon>
        <taxon>Mortierellales</taxon>
        <taxon>Mortierellaceae</taxon>
        <taxon>Mortierella</taxon>
    </lineage>
</organism>
<feature type="compositionally biased region" description="Basic and acidic residues" evidence="1">
    <location>
        <begin position="232"/>
        <end position="245"/>
    </location>
</feature>
<reference evidence="2" key="1">
    <citation type="submission" date="2021-07" db="EMBL/GenBank/DDBJ databases">
        <title>Draft genome of Mortierella alpina, strain LL118, isolated from an aspen leaf litter sample.</title>
        <authorList>
            <person name="Yang S."/>
            <person name="Vinatzer B.A."/>
        </authorList>
    </citation>
    <scope>NUCLEOTIDE SEQUENCE</scope>
    <source>
        <strain evidence="2">LL118</strain>
    </source>
</reference>
<feature type="compositionally biased region" description="Polar residues" evidence="1">
    <location>
        <begin position="85"/>
        <end position="101"/>
    </location>
</feature>
<comment type="caution">
    <text evidence="2">The sequence shown here is derived from an EMBL/GenBank/DDBJ whole genome shotgun (WGS) entry which is preliminary data.</text>
</comment>
<feature type="compositionally biased region" description="Low complexity" evidence="1">
    <location>
        <begin position="359"/>
        <end position="385"/>
    </location>
</feature>
<accession>A0A9P8AA20</accession>